<protein>
    <submittedName>
        <fullName evidence="1">Uncharacterized protein</fullName>
    </submittedName>
</protein>
<sequence>MPEQMTAGQAVALLNPKDTLGIPLASGVPARTPGKRDDWTDLRVRRAARGRHELFSRPGVHYPSAFFGPLERAVGVRLNRRTTAAERDADGRSPVA</sequence>
<organism evidence="1 2">
    <name type="scientific">Mycolicibacterium agri</name>
    <name type="common">Mycobacterium agri</name>
    <dbReference type="NCBI Taxonomy" id="36811"/>
    <lineage>
        <taxon>Bacteria</taxon>
        <taxon>Bacillati</taxon>
        <taxon>Actinomycetota</taxon>
        <taxon>Actinomycetes</taxon>
        <taxon>Mycobacteriales</taxon>
        <taxon>Mycobacteriaceae</taxon>
        <taxon>Mycolicibacterium</taxon>
    </lineage>
</organism>
<dbReference type="Proteomes" id="UP000465302">
    <property type="component" value="Unassembled WGS sequence"/>
</dbReference>
<reference evidence="1 2" key="1">
    <citation type="journal article" date="2019" name="Emerg. Microbes Infect.">
        <title>Comprehensive subspecies identification of 175 nontuberculous mycobacteria species based on 7547 genomic profiles.</title>
        <authorList>
            <person name="Matsumoto Y."/>
            <person name="Kinjo T."/>
            <person name="Motooka D."/>
            <person name="Nabeya D."/>
            <person name="Jung N."/>
            <person name="Uechi K."/>
            <person name="Horii T."/>
            <person name="Iida T."/>
            <person name="Fujita J."/>
            <person name="Nakamura S."/>
        </authorList>
    </citation>
    <scope>NUCLEOTIDE SEQUENCE [LARGE SCALE GENOMIC DNA]</scope>
    <source>
        <strain evidence="1 2">JCM 6377</strain>
    </source>
</reference>
<gene>
    <name evidence="1" type="ORF">MAGR_53530</name>
</gene>
<name>A0A7I9W887_MYCAG</name>
<evidence type="ECO:0000313" key="2">
    <source>
        <dbReference type="Proteomes" id="UP000465302"/>
    </source>
</evidence>
<evidence type="ECO:0000313" key="1">
    <source>
        <dbReference type="EMBL" id="GFG53912.1"/>
    </source>
</evidence>
<proteinExistence type="predicted"/>
<dbReference type="OrthoDB" id="9801795at2"/>
<dbReference type="EMBL" id="BLKS01000001">
    <property type="protein sequence ID" value="GFG53912.1"/>
    <property type="molecule type" value="Genomic_DNA"/>
</dbReference>
<comment type="caution">
    <text evidence="1">The sequence shown here is derived from an EMBL/GenBank/DDBJ whole genome shotgun (WGS) entry which is preliminary data.</text>
</comment>
<accession>A0A7I9W887</accession>
<dbReference type="AlphaFoldDB" id="A0A7I9W887"/>